<reference evidence="1" key="1">
    <citation type="journal article" date="2013" name="Genetics">
        <title>The draft genome and transcriptome of Panagrellus redivivus are shaped by the harsh demands of a free-living lifestyle.</title>
        <authorList>
            <person name="Srinivasan J."/>
            <person name="Dillman A.R."/>
            <person name="Macchietto M.G."/>
            <person name="Heikkinen L."/>
            <person name="Lakso M."/>
            <person name="Fracchia K.M."/>
            <person name="Antoshechkin I."/>
            <person name="Mortazavi A."/>
            <person name="Wong G."/>
            <person name="Sternberg P.W."/>
        </authorList>
    </citation>
    <scope>NUCLEOTIDE SEQUENCE [LARGE SCALE GENOMIC DNA]</scope>
    <source>
        <strain evidence="1">MT8872</strain>
    </source>
</reference>
<sequence>MTVEWDRKAAAVKGYAWQLSCGGSIGDGPSMVVVDTVSIAVTYPPNSHPNPQCCANSTKLAKCDVQKTTTDETNNKKWGLQTGGPVVYVPTKKRRSCAGIRFPEMKKVPGTDFVCCEDRTFVESSSDLESELTVFA</sequence>
<protein>
    <submittedName>
        <fullName evidence="2">COBRA-like extracellular glycosyl-phosphatidyl inositol-anchored protein family</fullName>
    </submittedName>
</protein>
<evidence type="ECO:0000313" key="2">
    <source>
        <dbReference type="WBParaSite" id="Pan_g15414.t1"/>
    </source>
</evidence>
<keyword evidence="1" id="KW-1185">Reference proteome</keyword>
<reference evidence="2" key="2">
    <citation type="submission" date="2020-10" db="UniProtKB">
        <authorList>
            <consortium name="WormBaseParasite"/>
        </authorList>
    </citation>
    <scope>IDENTIFICATION</scope>
</reference>
<dbReference type="WBParaSite" id="Pan_g15414.t1">
    <property type="protein sequence ID" value="Pan_g15414.t1"/>
    <property type="gene ID" value="Pan_g15414"/>
</dbReference>
<organism evidence="1 2">
    <name type="scientific">Panagrellus redivivus</name>
    <name type="common">Microworm</name>
    <dbReference type="NCBI Taxonomy" id="6233"/>
    <lineage>
        <taxon>Eukaryota</taxon>
        <taxon>Metazoa</taxon>
        <taxon>Ecdysozoa</taxon>
        <taxon>Nematoda</taxon>
        <taxon>Chromadorea</taxon>
        <taxon>Rhabditida</taxon>
        <taxon>Tylenchina</taxon>
        <taxon>Panagrolaimomorpha</taxon>
        <taxon>Panagrolaimoidea</taxon>
        <taxon>Panagrolaimidae</taxon>
        <taxon>Panagrellus</taxon>
    </lineage>
</organism>
<evidence type="ECO:0000313" key="1">
    <source>
        <dbReference type="Proteomes" id="UP000492821"/>
    </source>
</evidence>
<proteinExistence type="predicted"/>
<accession>A0A7E4V1D9</accession>
<dbReference type="Proteomes" id="UP000492821">
    <property type="component" value="Unassembled WGS sequence"/>
</dbReference>
<name>A0A7E4V1D9_PANRE</name>
<dbReference type="AlphaFoldDB" id="A0A7E4V1D9"/>